<reference evidence="5 6" key="1">
    <citation type="submission" date="2021-03" db="EMBL/GenBank/DDBJ databases">
        <title>Fibrella sp. HMF5405 genome sequencing and assembly.</title>
        <authorList>
            <person name="Kang H."/>
            <person name="Kim H."/>
            <person name="Bae S."/>
            <person name="Joh K."/>
        </authorList>
    </citation>
    <scope>NUCLEOTIDE SEQUENCE [LARGE SCALE GENOMIC DNA]</scope>
    <source>
        <strain evidence="5 6">HMF5405</strain>
    </source>
</reference>
<feature type="chain" id="PRO_5045245255" evidence="2">
    <location>
        <begin position="25"/>
        <end position="737"/>
    </location>
</feature>
<comment type="caution">
    <text evidence="5">The sequence shown here is derived from an EMBL/GenBank/DDBJ whole genome shotgun (WGS) entry which is preliminary data.</text>
</comment>
<organism evidence="5 6">
    <name type="scientific">Fibrella forsythiae</name>
    <dbReference type="NCBI Taxonomy" id="2817061"/>
    <lineage>
        <taxon>Bacteria</taxon>
        <taxon>Pseudomonadati</taxon>
        <taxon>Bacteroidota</taxon>
        <taxon>Cytophagia</taxon>
        <taxon>Cytophagales</taxon>
        <taxon>Spirosomataceae</taxon>
        <taxon>Fibrella</taxon>
    </lineage>
</organism>
<gene>
    <name evidence="5" type="ORF">J2I46_15265</name>
</gene>
<evidence type="ECO:0000313" key="5">
    <source>
        <dbReference type="EMBL" id="MBO0949955.1"/>
    </source>
</evidence>
<dbReference type="NCBIfam" id="TIGR04183">
    <property type="entry name" value="Por_Secre_tail"/>
    <property type="match status" value="1"/>
</dbReference>
<dbReference type="EMBL" id="JAFMYW010000004">
    <property type="protein sequence ID" value="MBO0949955.1"/>
    <property type="molecule type" value="Genomic_DNA"/>
</dbReference>
<dbReference type="InterPro" id="IPR026444">
    <property type="entry name" value="Secre_tail"/>
</dbReference>
<keyword evidence="6" id="KW-1185">Reference proteome</keyword>
<accession>A0ABS3JIY0</accession>
<evidence type="ECO:0000256" key="2">
    <source>
        <dbReference type="SAM" id="SignalP"/>
    </source>
</evidence>
<name>A0ABS3JIY0_9BACT</name>
<dbReference type="Gene3D" id="3.40.50.1110">
    <property type="entry name" value="SGNH hydrolase"/>
    <property type="match status" value="1"/>
</dbReference>
<protein>
    <submittedName>
        <fullName evidence="5">T9SS type A sorting domain-containing protein</fullName>
    </submittedName>
</protein>
<dbReference type="SUPFAM" id="SSF52266">
    <property type="entry name" value="SGNH hydrolase"/>
    <property type="match status" value="1"/>
</dbReference>
<dbReference type="RefSeq" id="WP_207329904.1">
    <property type="nucleotide sequence ID" value="NZ_JAFMYW010000004.1"/>
</dbReference>
<evidence type="ECO:0000259" key="4">
    <source>
        <dbReference type="Pfam" id="PF18962"/>
    </source>
</evidence>
<dbReference type="InterPro" id="IPR005181">
    <property type="entry name" value="SASA"/>
</dbReference>
<evidence type="ECO:0000313" key="6">
    <source>
        <dbReference type="Proteomes" id="UP000664628"/>
    </source>
</evidence>
<dbReference type="Proteomes" id="UP000664628">
    <property type="component" value="Unassembled WGS sequence"/>
</dbReference>
<dbReference type="Pfam" id="PF18962">
    <property type="entry name" value="Por_Secre_tail"/>
    <property type="match status" value="1"/>
</dbReference>
<keyword evidence="1" id="KW-0378">Hydrolase</keyword>
<keyword evidence="2" id="KW-0732">Signal</keyword>
<feature type="signal peptide" evidence="2">
    <location>
        <begin position="1"/>
        <end position="24"/>
    </location>
</feature>
<sequence length="737" mass="80042">MNSTSIRWILYGLIVCLFTSSALAQTVATGIDVTYPETRAVFQRDNDNTSTIYVSGSYYQPVDSLQIRLVAEVAGQGINTEWRTLQKAVQGGIFQGKIKGTGGWYRLEVQAFHNGSVIASDVVRKVGIGEVFIITGQSNAQGFQDFGAVGAADDRVNCVSYNNILENSLADPPAPVFEQLSATSVIGMRGQSAWCWGRLGDLLAQQYNVPVLFINTAWAATTIQNWIESFDDKTTKNIFALGTPNENMPKGMPYANLRIALRYYCSLQGLRAVLWHQGEFDNFPLQTERTAYRQALESLVAKTRFDTNRYPAWMLARASRTGFPLPSCIAKCKGNLDCEKLCGDTTFVSDKVILGQNDVINSFNNNVYAGPFTDNIQPNRPDGVHFRNEGLIQLANAWYQSMSPVFFASSIPLLPTLQPTATVACTSSDNSITVSLPSGYNSYTWRTGQTSRTLTITQPGQYEATMKDAYGNTYLSPKIDVRAPIQPVVPTVSLAQQGSAVAGVQQQICADSVLSLVANVPTQVAAQWSNGINQRVLNAGSAGTYSVRGVNVYGCRSASSPGITLTVRPKLVTPTVEQAGVYTLQATLPGYPNNEQFDWRRGTTLLNNQNGPVAKAVISGTYSARAKATFTLAGAPNLTCYSNFSSGIPFVSSENSEGLSVYPNPAVNGYIAVETVENLQNVDLTVHTLAGQLVYSAKVPSFDERKLINIAGLTSGQYIVRLKTAGFNVARRVLILQ</sequence>
<feature type="domain" description="Sialate O-acetylesterase" evidence="3">
    <location>
        <begin position="130"/>
        <end position="308"/>
    </location>
</feature>
<feature type="domain" description="Secretion system C-terminal sorting" evidence="4">
    <location>
        <begin position="661"/>
        <end position="735"/>
    </location>
</feature>
<dbReference type="InterPro" id="IPR036514">
    <property type="entry name" value="SGNH_hydro_sf"/>
</dbReference>
<proteinExistence type="predicted"/>
<dbReference type="Pfam" id="PF03629">
    <property type="entry name" value="SASA"/>
    <property type="match status" value="1"/>
</dbReference>
<evidence type="ECO:0000256" key="1">
    <source>
        <dbReference type="ARBA" id="ARBA00022801"/>
    </source>
</evidence>
<evidence type="ECO:0000259" key="3">
    <source>
        <dbReference type="Pfam" id="PF03629"/>
    </source>
</evidence>